<dbReference type="GO" id="GO:0009507">
    <property type="term" value="C:chloroplast"/>
    <property type="evidence" value="ECO:0007669"/>
    <property type="project" value="TreeGrafter"/>
</dbReference>
<dbReference type="Gene3D" id="3.40.50.720">
    <property type="entry name" value="NAD(P)-binding Rossmann-like Domain"/>
    <property type="match status" value="1"/>
</dbReference>
<comment type="caution">
    <text evidence="13">The sequence shown here is derived from an EMBL/GenBank/DDBJ whole genome shotgun (WGS) entry which is preliminary data.</text>
</comment>
<sequence length="246" mass="26702">MLALIWSLFKDVVLSLFSIFSSIRQVSDHADAQTTSKPHKLAEIGMLTRNAPGPVETFSLGHAKRNSGAPQNAHKPAEIKKEEKLGFPIIYGDGSSPGVLQSAGISSPKAIMIMLTEKKKSVEAVQRLRLAFPAVPIYARARDPKHLLDLKKAGATDATLENAETSLQLGSKLLKGLGMMSDDVAFLSQLVRDSMEQQAELAVSLPDYRETKIMEPLQQYQDLKTKSARERPAGERPASAAAPATL</sequence>
<feature type="chain" id="PRO_5038801343" description="RCK N-terminal domain-containing protein" evidence="11">
    <location>
        <begin position="16"/>
        <end position="246"/>
    </location>
</feature>
<evidence type="ECO:0000256" key="5">
    <source>
        <dbReference type="ARBA" id="ARBA00022692"/>
    </source>
</evidence>
<name>A0A9D4XY10_PEA</name>
<keyword evidence="5" id="KW-0812">Transmembrane</keyword>
<evidence type="ECO:0000256" key="3">
    <source>
        <dbReference type="ARBA" id="ARBA00022449"/>
    </source>
</evidence>
<evidence type="ECO:0000256" key="6">
    <source>
        <dbReference type="ARBA" id="ARBA00022958"/>
    </source>
</evidence>
<evidence type="ECO:0000256" key="4">
    <source>
        <dbReference type="ARBA" id="ARBA00022538"/>
    </source>
</evidence>
<proteinExistence type="predicted"/>
<keyword evidence="4" id="KW-0633">Potassium transport</keyword>
<evidence type="ECO:0000313" key="14">
    <source>
        <dbReference type="Proteomes" id="UP001058974"/>
    </source>
</evidence>
<protein>
    <recommendedName>
        <fullName evidence="12">RCK N-terminal domain-containing protein</fullName>
    </recommendedName>
</protein>
<feature type="signal peptide" evidence="11">
    <location>
        <begin position="1"/>
        <end position="15"/>
    </location>
</feature>
<dbReference type="PANTHER" id="PTHR46157:SF4">
    <property type="entry name" value="K(+) EFFLUX ANTIPORTER 3, CHLOROPLASTIC"/>
    <property type="match status" value="1"/>
</dbReference>
<dbReference type="AlphaFoldDB" id="A0A9D4XY10"/>
<comment type="subcellular location">
    <subcellularLocation>
        <location evidence="1">Endomembrane system</location>
        <topology evidence="1">Multi-pass membrane protein</topology>
    </subcellularLocation>
</comment>
<keyword evidence="9" id="KW-0472">Membrane</keyword>
<evidence type="ECO:0000313" key="13">
    <source>
        <dbReference type="EMBL" id="KAI5427035.1"/>
    </source>
</evidence>
<dbReference type="Gramene" id="Psat03G0245600-T1">
    <property type="protein sequence ID" value="KAI5427035.1"/>
    <property type="gene ID" value="KIW84_032456"/>
</dbReference>
<dbReference type="PANTHER" id="PTHR46157">
    <property type="entry name" value="K(+) EFFLUX ANTIPORTER 3, CHLOROPLASTIC"/>
    <property type="match status" value="1"/>
</dbReference>
<dbReference type="Proteomes" id="UP001058974">
    <property type="component" value="Chromosome 3"/>
</dbReference>
<evidence type="ECO:0000256" key="2">
    <source>
        <dbReference type="ARBA" id="ARBA00022448"/>
    </source>
</evidence>
<dbReference type="SUPFAM" id="SSF51735">
    <property type="entry name" value="NAD(P)-binding Rossmann-fold domains"/>
    <property type="match status" value="1"/>
</dbReference>
<evidence type="ECO:0000256" key="1">
    <source>
        <dbReference type="ARBA" id="ARBA00004127"/>
    </source>
</evidence>
<keyword evidence="7" id="KW-1133">Transmembrane helix</keyword>
<evidence type="ECO:0000256" key="10">
    <source>
        <dbReference type="SAM" id="MobiDB-lite"/>
    </source>
</evidence>
<accession>A0A9D4XY10</accession>
<feature type="domain" description="RCK N-terminal" evidence="12">
    <location>
        <begin position="80"/>
        <end position="160"/>
    </location>
</feature>
<keyword evidence="6" id="KW-0630">Potassium</keyword>
<keyword evidence="3" id="KW-0050">Antiport</keyword>
<dbReference type="GO" id="GO:0006813">
    <property type="term" value="P:potassium ion transport"/>
    <property type="evidence" value="ECO:0007669"/>
    <property type="project" value="UniProtKB-KW"/>
</dbReference>
<dbReference type="InterPro" id="IPR003148">
    <property type="entry name" value="RCK_N"/>
</dbReference>
<feature type="compositionally biased region" description="Basic and acidic residues" evidence="10">
    <location>
        <begin position="223"/>
        <end position="234"/>
    </location>
</feature>
<feature type="region of interest" description="Disordered" evidence="10">
    <location>
        <begin position="219"/>
        <end position="246"/>
    </location>
</feature>
<dbReference type="GO" id="GO:0015297">
    <property type="term" value="F:antiporter activity"/>
    <property type="evidence" value="ECO:0007669"/>
    <property type="project" value="UniProtKB-KW"/>
</dbReference>
<gene>
    <name evidence="13" type="ORF">KIW84_032456</name>
</gene>
<dbReference type="GO" id="GO:0016020">
    <property type="term" value="C:membrane"/>
    <property type="evidence" value="ECO:0007669"/>
    <property type="project" value="TreeGrafter"/>
</dbReference>
<evidence type="ECO:0000256" key="7">
    <source>
        <dbReference type="ARBA" id="ARBA00022989"/>
    </source>
</evidence>
<feature type="compositionally biased region" description="Low complexity" evidence="10">
    <location>
        <begin position="235"/>
        <end position="246"/>
    </location>
</feature>
<evidence type="ECO:0000259" key="12">
    <source>
        <dbReference type="PROSITE" id="PS51201"/>
    </source>
</evidence>
<dbReference type="GO" id="GO:0012505">
    <property type="term" value="C:endomembrane system"/>
    <property type="evidence" value="ECO:0007669"/>
    <property type="project" value="UniProtKB-SubCell"/>
</dbReference>
<dbReference type="PROSITE" id="PS51201">
    <property type="entry name" value="RCK_N"/>
    <property type="match status" value="1"/>
</dbReference>
<evidence type="ECO:0000256" key="9">
    <source>
        <dbReference type="ARBA" id="ARBA00023136"/>
    </source>
</evidence>
<dbReference type="EMBL" id="JAMSHJ010000003">
    <property type="protein sequence ID" value="KAI5427035.1"/>
    <property type="molecule type" value="Genomic_DNA"/>
</dbReference>
<evidence type="ECO:0000256" key="8">
    <source>
        <dbReference type="ARBA" id="ARBA00023065"/>
    </source>
</evidence>
<evidence type="ECO:0000256" key="11">
    <source>
        <dbReference type="SAM" id="SignalP"/>
    </source>
</evidence>
<keyword evidence="2" id="KW-0813">Transport</keyword>
<organism evidence="13 14">
    <name type="scientific">Pisum sativum</name>
    <name type="common">Garden pea</name>
    <name type="synonym">Lathyrus oleraceus</name>
    <dbReference type="NCBI Taxonomy" id="3888"/>
    <lineage>
        <taxon>Eukaryota</taxon>
        <taxon>Viridiplantae</taxon>
        <taxon>Streptophyta</taxon>
        <taxon>Embryophyta</taxon>
        <taxon>Tracheophyta</taxon>
        <taxon>Spermatophyta</taxon>
        <taxon>Magnoliopsida</taxon>
        <taxon>eudicotyledons</taxon>
        <taxon>Gunneridae</taxon>
        <taxon>Pentapetalae</taxon>
        <taxon>rosids</taxon>
        <taxon>fabids</taxon>
        <taxon>Fabales</taxon>
        <taxon>Fabaceae</taxon>
        <taxon>Papilionoideae</taxon>
        <taxon>50 kb inversion clade</taxon>
        <taxon>NPAAA clade</taxon>
        <taxon>Hologalegina</taxon>
        <taxon>IRL clade</taxon>
        <taxon>Fabeae</taxon>
        <taxon>Lathyrus</taxon>
    </lineage>
</organism>
<reference evidence="13 14" key="1">
    <citation type="journal article" date="2022" name="Nat. Genet.">
        <title>Improved pea reference genome and pan-genome highlight genomic features and evolutionary characteristics.</title>
        <authorList>
            <person name="Yang T."/>
            <person name="Liu R."/>
            <person name="Luo Y."/>
            <person name="Hu S."/>
            <person name="Wang D."/>
            <person name="Wang C."/>
            <person name="Pandey M.K."/>
            <person name="Ge S."/>
            <person name="Xu Q."/>
            <person name="Li N."/>
            <person name="Li G."/>
            <person name="Huang Y."/>
            <person name="Saxena R.K."/>
            <person name="Ji Y."/>
            <person name="Li M."/>
            <person name="Yan X."/>
            <person name="He Y."/>
            <person name="Liu Y."/>
            <person name="Wang X."/>
            <person name="Xiang C."/>
            <person name="Varshney R.K."/>
            <person name="Ding H."/>
            <person name="Gao S."/>
            <person name="Zong X."/>
        </authorList>
    </citation>
    <scope>NUCLEOTIDE SEQUENCE [LARGE SCALE GENOMIC DNA]</scope>
    <source>
        <strain evidence="13 14">cv. Zhongwan 6</strain>
    </source>
</reference>
<dbReference type="InterPro" id="IPR036291">
    <property type="entry name" value="NAD(P)-bd_dom_sf"/>
</dbReference>
<dbReference type="Pfam" id="PF02254">
    <property type="entry name" value="TrkA_N"/>
    <property type="match status" value="1"/>
</dbReference>
<keyword evidence="11" id="KW-0732">Signal</keyword>
<dbReference type="FunFam" id="3.40.50.720:FF:000036">
    <property type="entry name" value="Glutathione-regulated potassium-efflux system protein KefB"/>
    <property type="match status" value="1"/>
</dbReference>
<keyword evidence="14" id="KW-1185">Reference proteome</keyword>
<keyword evidence="8" id="KW-0406">Ion transport</keyword>